<dbReference type="AlphaFoldDB" id="A0A2X4UA85"/>
<dbReference type="Proteomes" id="UP000249091">
    <property type="component" value="Chromosome 1"/>
</dbReference>
<feature type="transmembrane region" description="Helical" evidence="2">
    <location>
        <begin position="37"/>
        <end position="57"/>
    </location>
</feature>
<dbReference type="STRING" id="1219011.GCA_001895045_03337"/>
<sequence length="157" mass="16757">MTGCNPAGDTIGGMAQRRTPDPEPAADGPDGGTPWPFMGALLIVVLLILGVVGAQMLSPAQNELSDDERIDRTVADYVSAHNENDTDILARLRCAELPAQEAPLADVEGNVQLQATQDIAVDGDRATVDVRATVDGTSQIETWQVVRVDSVWRVCTF</sequence>
<evidence type="ECO:0000256" key="1">
    <source>
        <dbReference type="SAM" id="MobiDB-lite"/>
    </source>
</evidence>
<evidence type="ECO:0000313" key="4">
    <source>
        <dbReference type="Proteomes" id="UP000249091"/>
    </source>
</evidence>
<keyword evidence="2" id="KW-0472">Membrane</keyword>
<evidence type="ECO:0000256" key="2">
    <source>
        <dbReference type="SAM" id="Phobius"/>
    </source>
</evidence>
<name>A0A2X4UA85_9NOCA</name>
<organism evidence="3 4">
    <name type="scientific">Rhodococcus coprophilus</name>
    <dbReference type="NCBI Taxonomy" id="38310"/>
    <lineage>
        <taxon>Bacteria</taxon>
        <taxon>Bacillati</taxon>
        <taxon>Actinomycetota</taxon>
        <taxon>Actinomycetes</taxon>
        <taxon>Mycobacteriales</taxon>
        <taxon>Nocardiaceae</taxon>
        <taxon>Rhodococcus</taxon>
    </lineage>
</organism>
<keyword evidence="4" id="KW-1185">Reference proteome</keyword>
<evidence type="ECO:0000313" key="3">
    <source>
        <dbReference type="EMBL" id="SQI36727.1"/>
    </source>
</evidence>
<reference evidence="3 4" key="1">
    <citation type="submission" date="2018-06" db="EMBL/GenBank/DDBJ databases">
        <authorList>
            <consortium name="Pathogen Informatics"/>
            <person name="Doyle S."/>
        </authorList>
    </citation>
    <scope>NUCLEOTIDE SEQUENCE [LARGE SCALE GENOMIC DNA]</scope>
    <source>
        <strain evidence="3 4">NCTC10994</strain>
    </source>
</reference>
<dbReference type="KEGG" id="rcr:NCTC10994_03398"/>
<accession>A0A2X4UA85</accession>
<protein>
    <submittedName>
        <fullName evidence="3">Membrane protein</fullName>
    </submittedName>
</protein>
<keyword evidence="2" id="KW-1133">Transmembrane helix</keyword>
<feature type="region of interest" description="Disordered" evidence="1">
    <location>
        <begin position="1"/>
        <end position="32"/>
    </location>
</feature>
<gene>
    <name evidence="3" type="ORF">NCTC10994_03398</name>
</gene>
<dbReference type="EMBL" id="LS483468">
    <property type="protein sequence ID" value="SQI36727.1"/>
    <property type="molecule type" value="Genomic_DNA"/>
</dbReference>
<proteinExistence type="predicted"/>
<keyword evidence="2" id="KW-0812">Transmembrane</keyword>